<evidence type="ECO:0000256" key="1">
    <source>
        <dbReference type="SAM" id="Phobius"/>
    </source>
</evidence>
<dbReference type="STRING" id="1314674.A0A0D7BKC9"/>
<dbReference type="Pfam" id="PF20151">
    <property type="entry name" value="DUF6533"/>
    <property type="match status" value="1"/>
</dbReference>
<keyword evidence="1" id="KW-0472">Membrane</keyword>
<proteinExistence type="predicted"/>
<feature type="domain" description="DUF6533" evidence="2">
    <location>
        <begin position="31"/>
        <end position="71"/>
    </location>
</feature>
<sequence>MSVQDAPDAFLDTVTECLKFGRMGTGLIYGCAALFLYDYVLTIHDEVKYLWAPRRFTLTSVTFALSRYPVFATTIMTLLPAFNDTRGDVDSTTLLFNIAAALRLFSIVASEFILAVRTWAIWEKRRIICIILVIFSVLAVVPAAVVVAMDITGSRLDEALTPYNCRQWIDGITVAYIVPYVLTILYEGVTLTLSLIRITRWRRQIPSRMRAPLLDTLWRDGVFYFTWTLVLGFANIGVVTQSSASQFRTGASQLQAVIHSVLSCRVVLHLAGSRVPKQIDTSGCSLYTDAGIQFTTVGGDITEEHWRDDT</sequence>
<keyword evidence="4" id="KW-1185">Reference proteome</keyword>
<feature type="transmembrane region" description="Helical" evidence="1">
    <location>
        <begin position="94"/>
        <end position="115"/>
    </location>
</feature>
<feature type="transmembrane region" description="Helical" evidence="1">
    <location>
        <begin position="61"/>
        <end position="82"/>
    </location>
</feature>
<dbReference type="InterPro" id="IPR045340">
    <property type="entry name" value="DUF6533"/>
</dbReference>
<gene>
    <name evidence="3" type="ORF">CYLTODRAFT_488440</name>
</gene>
<reference evidence="3 4" key="1">
    <citation type="journal article" date="2015" name="Fungal Genet. Biol.">
        <title>Evolution of novel wood decay mechanisms in Agaricales revealed by the genome sequences of Fistulina hepatica and Cylindrobasidium torrendii.</title>
        <authorList>
            <person name="Floudas D."/>
            <person name="Held B.W."/>
            <person name="Riley R."/>
            <person name="Nagy L.G."/>
            <person name="Koehler G."/>
            <person name="Ransdell A.S."/>
            <person name="Younus H."/>
            <person name="Chow J."/>
            <person name="Chiniquy J."/>
            <person name="Lipzen A."/>
            <person name="Tritt A."/>
            <person name="Sun H."/>
            <person name="Haridas S."/>
            <person name="LaButti K."/>
            <person name="Ohm R.A."/>
            <person name="Kues U."/>
            <person name="Blanchette R.A."/>
            <person name="Grigoriev I.V."/>
            <person name="Minto R.E."/>
            <person name="Hibbett D.S."/>
        </authorList>
    </citation>
    <scope>NUCLEOTIDE SEQUENCE [LARGE SCALE GENOMIC DNA]</scope>
    <source>
        <strain evidence="3 4">FP15055 ss-10</strain>
    </source>
</reference>
<keyword evidence="1" id="KW-0812">Transmembrane</keyword>
<name>A0A0D7BKC9_9AGAR</name>
<dbReference type="OrthoDB" id="2864306at2759"/>
<dbReference type="Proteomes" id="UP000054007">
    <property type="component" value="Unassembled WGS sequence"/>
</dbReference>
<evidence type="ECO:0000259" key="2">
    <source>
        <dbReference type="Pfam" id="PF20151"/>
    </source>
</evidence>
<keyword evidence="1" id="KW-1133">Transmembrane helix</keyword>
<feature type="transmembrane region" description="Helical" evidence="1">
    <location>
        <begin position="217"/>
        <end position="238"/>
    </location>
</feature>
<evidence type="ECO:0000313" key="3">
    <source>
        <dbReference type="EMBL" id="KIY70071.1"/>
    </source>
</evidence>
<evidence type="ECO:0000313" key="4">
    <source>
        <dbReference type="Proteomes" id="UP000054007"/>
    </source>
</evidence>
<accession>A0A0D7BKC9</accession>
<feature type="transmembrane region" description="Helical" evidence="1">
    <location>
        <begin position="171"/>
        <end position="196"/>
    </location>
</feature>
<dbReference type="EMBL" id="KN880474">
    <property type="protein sequence ID" value="KIY70071.1"/>
    <property type="molecule type" value="Genomic_DNA"/>
</dbReference>
<feature type="transmembrane region" description="Helical" evidence="1">
    <location>
        <begin position="127"/>
        <end position="151"/>
    </location>
</feature>
<organism evidence="3 4">
    <name type="scientific">Cylindrobasidium torrendii FP15055 ss-10</name>
    <dbReference type="NCBI Taxonomy" id="1314674"/>
    <lineage>
        <taxon>Eukaryota</taxon>
        <taxon>Fungi</taxon>
        <taxon>Dikarya</taxon>
        <taxon>Basidiomycota</taxon>
        <taxon>Agaricomycotina</taxon>
        <taxon>Agaricomycetes</taxon>
        <taxon>Agaricomycetidae</taxon>
        <taxon>Agaricales</taxon>
        <taxon>Marasmiineae</taxon>
        <taxon>Physalacriaceae</taxon>
        <taxon>Cylindrobasidium</taxon>
    </lineage>
</organism>
<protein>
    <recommendedName>
        <fullName evidence="2">DUF6533 domain-containing protein</fullName>
    </recommendedName>
</protein>
<feature type="transmembrane region" description="Helical" evidence="1">
    <location>
        <begin position="20"/>
        <end position="40"/>
    </location>
</feature>
<dbReference type="AlphaFoldDB" id="A0A0D7BKC9"/>